<dbReference type="Proteomes" id="UP000004994">
    <property type="component" value="Chromosome 12"/>
</dbReference>
<proteinExistence type="predicted"/>
<dbReference type="InParanoid" id="A0A3Q7J5N5"/>
<evidence type="ECO:0000313" key="1">
    <source>
        <dbReference type="EnsemblPlants" id="Solyc12g019205.1.1"/>
    </source>
</evidence>
<organism evidence="1">
    <name type="scientific">Solanum lycopersicum</name>
    <name type="common">Tomato</name>
    <name type="synonym">Lycopersicon esculentum</name>
    <dbReference type="NCBI Taxonomy" id="4081"/>
    <lineage>
        <taxon>Eukaryota</taxon>
        <taxon>Viridiplantae</taxon>
        <taxon>Streptophyta</taxon>
        <taxon>Embryophyta</taxon>
        <taxon>Tracheophyta</taxon>
        <taxon>Spermatophyta</taxon>
        <taxon>Magnoliopsida</taxon>
        <taxon>eudicotyledons</taxon>
        <taxon>Gunneridae</taxon>
        <taxon>Pentapetalae</taxon>
        <taxon>asterids</taxon>
        <taxon>lamiids</taxon>
        <taxon>Solanales</taxon>
        <taxon>Solanaceae</taxon>
        <taxon>Solanoideae</taxon>
        <taxon>Solaneae</taxon>
        <taxon>Solanum</taxon>
        <taxon>Solanum subgen. Lycopersicon</taxon>
    </lineage>
</organism>
<dbReference type="CDD" id="cd09272">
    <property type="entry name" value="RNase_HI_RT_Ty1"/>
    <property type="match status" value="1"/>
</dbReference>
<accession>A0A3Q7J5N5</accession>
<dbReference type="InterPro" id="IPR043502">
    <property type="entry name" value="DNA/RNA_pol_sf"/>
</dbReference>
<sequence length="251" mass="29130">NWFDNLGVKFAMNDVSPLYFFLGVEVKYFDGDIHLRQSKYDAELVDKTEMTFTKNDSRSLQYLTLTRSDITRSVNLTSQFMQKSNNGHLQGVRRILRYIKGTLHVGLRLISQSPCWLYGYSDSDYGGYTTTRRSTTGYNIYQEMTWITYLLHDLGMFLRFIPTLYCDNMSALYMIINPVMQARTKHVEMEYHFICEKVARGQLVTKFIRSKDQLADIHTIALTKQVFAEFRRKIGVTVPPLTSLRGSDEGS</sequence>
<dbReference type="STRING" id="4081.A0A3Q7J5N5"/>
<dbReference type="SUPFAM" id="SSF56672">
    <property type="entry name" value="DNA/RNA polymerases"/>
    <property type="match status" value="1"/>
</dbReference>
<dbReference type="AlphaFoldDB" id="A0A3Q7J5N5"/>
<dbReference type="PANTHER" id="PTHR11439">
    <property type="entry name" value="GAG-POL-RELATED RETROTRANSPOSON"/>
    <property type="match status" value="1"/>
</dbReference>
<evidence type="ECO:0008006" key="3">
    <source>
        <dbReference type="Google" id="ProtNLM"/>
    </source>
</evidence>
<evidence type="ECO:0000313" key="2">
    <source>
        <dbReference type="Proteomes" id="UP000004994"/>
    </source>
</evidence>
<dbReference type="EnsemblPlants" id="Solyc12g019205.1.1">
    <property type="protein sequence ID" value="Solyc12g019205.1.1"/>
    <property type="gene ID" value="Solyc12g019205.1"/>
</dbReference>
<reference evidence="1" key="2">
    <citation type="submission" date="2019-01" db="UniProtKB">
        <authorList>
            <consortium name="EnsemblPlants"/>
        </authorList>
    </citation>
    <scope>IDENTIFICATION</scope>
    <source>
        <strain evidence="1">cv. Heinz 1706</strain>
    </source>
</reference>
<name>A0A3Q7J5N5_SOLLC</name>
<keyword evidence="2" id="KW-1185">Reference proteome</keyword>
<dbReference type="Gramene" id="Solyc12g019205.1.1">
    <property type="protein sequence ID" value="Solyc12g019205.1.1"/>
    <property type="gene ID" value="Solyc12g019205.1"/>
</dbReference>
<protein>
    <recommendedName>
        <fullName evidence="3">Reverse transcriptase Ty1/copia-type domain-containing protein</fullName>
    </recommendedName>
</protein>
<reference evidence="1" key="1">
    <citation type="journal article" date="2012" name="Nature">
        <title>The tomato genome sequence provides insights into fleshy fruit evolution.</title>
        <authorList>
            <consortium name="Tomato Genome Consortium"/>
        </authorList>
    </citation>
    <scope>NUCLEOTIDE SEQUENCE [LARGE SCALE GENOMIC DNA]</scope>
    <source>
        <strain evidence="1">cv. Heinz 1706</strain>
    </source>
</reference>
<dbReference type="PANTHER" id="PTHR11439:SF524">
    <property type="entry name" value="RNA-DIRECTED DNA POLYMERASE, PROTEIN KINASE RLK-PELLE-DLSV FAMILY"/>
    <property type="match status" value="1"/>
</dbReference>